<evidence type="ECO:0000313" key="2">
    <source>
        <dbReference type="Proteomes" id="UP000095042"/>
    </source>
</evidence>
<accession>A0A1E3WEC4</accession>
<proteinExistence type="predicted"/>
<dbReference type="AlphaFoldDB" id="A0A1E3WEC4"/>
<comment type="caution">
    <text evidence="1">The sequence shown here is derived from an EMBL/GenBank/DDBJ whole genome shotgun (WGS) entry which is preliminary data.</text>
</comment>
<sequence length="81" mass="8801">MTESNGEILAKLDLLVRLQALSMVARFESSKDKIVFLGRAGMSPKDIADLLQTSSNHVNVTLSKARKTGKAARENDEQAKG</sequence>
<dbReference type="Proteomes" id="UP000095042">
    <property type="component" value="Unassembled WGS sequence"/>
</dbReference>
<dbReference type="EMBL" id="LPWD01000113">
    <property type="protein sequence ID" value="ODS03407.1"/>
    <property type="molecule type" value="Genomic_DNA"/>
</dbReference>
<reference evidence="1 2" key="1">
    <citation type="journal article" date="2016" name="Environ. Microbiol.">
        <title>New Methyloceanibacter diversity from North Sea sediments includes methanotroph containing solely the soluble methane monooxygenase.</title>
        <authorList>
            <person name="Vekeman B."/>
            <person name="Kerckhof F.M."/>
            <person name="Cremers G."/>
            <person name="de Vos P."/>
            <person name="Vandamme P."/>
            <person name="Boon N."/>
            <person name="Op den Camp H.J."/>
            <person name="Heylen K."/>
        </authorList>
    </citation>
    <scope>NUCLEOTIDE SEQUENCE [LARGE SCALE GENOMIC DNA]</scope>
    <source>
        <strain evidence="1 2">R-67177</strain>
    </source>
</reference>
<evidence type="ECO:0000313" key="1">
    <source>
        <dbReference type="EMBL" id="ODS03407.1"/>
    </source>
</evidence>
<name>A0A1E3WEC4_9HYPH</name>
<organism evidence="1 2">
    <name type="scientific">Methyloceanibacter marginalis</name>
    <dbReference type="NCBI Taxonomy" id="1774971"/>
    <lineage>
        <taxon>Bacteria</taxon>
        <taxon>Pseudomonadati</taxon>
        <taxon>Pseudomonadota</taxon>
        <taxon>Alphaproteobacteria</taxon>
        <taxon>Hyphomicrobiales</taxon>
        <taxon>Hyphomicrobiaceae</taxon>
        <taxon>Methyloceanibacter</taxon>
    </lineage>
</organism>
<keyword evidence="2" id="KW-1185">Reference proteome</keyword>
<evidence type="ECO:0008006" key="3">
    <source>
        <dbReference type="Google" id="ProtNLM"/>
    </source>
</evidence>
<gene>
    <name evidence="1" type="ORF">AUC71_00910</name>
</gene>
<protein>
    <recommendedName>
        <fullName evidence="3">RNA polymerase sigma factor 70 region 4 type 2 domain-containing protein</fullName>
    </recommendedName>
</protein>